<evidence type="ECO:0000313" key="2">
    <source>
        <dbReference type="Proteomes" id="UP000006729"/>
    </source>
</evidence>
<dbReference type="AlphaFoldDB" id="A0A2K2C8T4"/>
<sequence length="110" mass="12695">MFYILCNSTATTTTTPLPQPPCPSLLIMSPSQLYSSIATTAPIPSYILIAENNHYDSMFCPHYYHIHFRAPQRSLPTVIFTNHQDIITDCNDYMTVEDFYQKKETANYMF</sequence>
<gene>
    <name evidence="1" type="ORF">POPTR_001G353300</name>
</gene>
<reference evidence="1 2" key="1">
    <citation type="journal article" date="2006" name="Science">
        <title>The genome of black cottonwood, Populus trichocarpa (Torr. &amp; Gray).</title>
        <authorList>
            <person name="Tuskan G.A."/>
            <person name="Difazio S."/>
            <person name="Jansson S."/>
            <person name="Bohlmann J."/>
            <person name="Grigoriev I."/>
            <person name="Hellsten U."/>
            <person name="Putnam N."/>
            <person name="Ralph S."/>
            <person name="Rombauts S."/>
            <person name="Salamov A."/>
            <person name="Schein J."/>
            <person name="Sterck L."/>
            <person name="Aerts A."/>
            <person name="Bhalerao R.R."/>
            <person name="Bhalerao R.P."/>
            <person name="Blaudez D."/>
            <person name="Boerjan W."/>
            <person name="Brun A."/>
            <person name="Brunner A."/>
            <person name="Busov V."/>
            <person name="Campbell M."/>
            <person name="Carlson J."/>
            <person name="Chalot M."/>
            <person name="Chapman J."/>
            <person name="Chen G.L."/>
            <person name="Cooper D."/>
            <person name="Coutinho P.M."/>
            <person name="Couturier J."/>
            <person name="Covert S."/>
            <person name="Cronk Q."/>
            <person name="Cunningham R."/>
            <person name="Davis J."/>
            <person name="Degroeve S."/>
            <person name="Dejardin A."/>
            <person name="Depamphilis C."/>
            <person name="Detter J."/>
            <person name="Dirks B."/>
            <person name="Dubchak I."/>
            <person name="Duplessis S."/>
            <person name="Ehlting J."/>
            <person name="Ellis B."/>
            <person name="Gendler K."/>
            <person name="Goodstein D."/>
            <person name="Gribskov M."/>
            <person name="Grimwood J."/>
            <person name="Groover A."/>
            <person name="Gunter L."/>
            <person name="Hamberger B."/>
            <person name="Heinze B."/>
            <person name="Helariutta Y."/>
            <person name="Henrissat B."/>
            <person name="Holligan D."/>
            <person name="Holt R."/>
            <person name="Huang W."/>
            <person name="Islam-Faridi N."/>
            <person name="Jones S."/>
            <person name="Jones-Rhoades M."/>
            <person name="Jorgensen R."/>
            <person name="Joshi C."/>
            <person name="Kangasjarvi J."/>
            <person name="Karlsson J."/>
            <person name="Kelleher C."/>
            <person name="Kirkpatrick R."/>
            <person name="Kirst M."/>
            <person name="Kohler A."/>
            <person name="Kalluri U."/>
            <person name="Larimer F."/>
            <person name="Leebens-Mack J."/>
            <person name="Leple J.C."/>
            <person name="Locascio P."/>
            <person name="Lou Y."/>
            <person name="Lucas S."/>
            <person name="Martin F."/>
            <person name="Montanini B."/>
            <person name="Napoli C."/>
            <person name="Nelson D.R."/>
            <person name="Nelson C."/>
            <person name="Nieminen K."/>
            <person name="Nilsson O."/>
            <person name="Pereda V."/>
            <person name="Peter G."/>
            <person name="Philippe R."/>
            <person name="Pilate G."/>
            <person name="Poliakov A."/>
            <person name="Razumovskaya J."/>
            <person name="Richardson P."/>
            <person name="Rinaldi C."/>
            <person name="Ritland K."/>
            <person name="Rouze P."/>
            <person name="Ryaboy D."/>
            <person name="Schmutz J."/>
            <person name="Schrader J."/>
            <person name="Segerman B."/>
            <person name="Shin H."/>
            <person name="Siddiqui A."/>
            <person name="Sterky F."/>
            <person name="Terry A."/>
            <person name="Tsai C.J."/>
            <person name="Uberbacher E."/>
            <person name="Unneberg P."/>
            <person name="Vahala J."/>
            <person name="Wall K."/>
            <person name="Wessler S."/>
            <person name="Yang G."/>
            <person name="Yin T."/>
            <person name="Douglas C."/>
            <person name="Marra M."/>
            <person name="Sandberg G."/>
            <person name="Van de Peer Y."/>
            <person name="Rokhsar D."/>
        </authorList>
    </citation>
    <scope>NUCLEOTIDE SEQUENCE [LARGE SCALE GENOMIC DNA]</scope>
    <source>
        <strain evidence="2">cv. Nisqually</strain>
    </source>
</reference>
<dbReference type="InParanoid" id="A0A2K2C8T4"/>
<dbReference type="Proteomes" id="UP000006729">
    <property type="component" value="Chromosome 1"/>
</dbReference>
<accession>A0A2K2C8T4</accession>
<dbReference type="EMBL" id="CM009290">
    <property type="protein sequence ID" value="PNT58438.1"/>
    <property type="molecule type" value="Genomic_DNA"/>
</dbReference>
<protein>
    <submittedName>
        <fullName evidence="1">Uncharacterized protein</fullName>
    </submittedName>
</protein>
<name>A0A2K2C8T4_POPTR</name>
<evidence type="ECO:0000313" key="1">
    <source>
        <dbReference type="EMBL" id="PNT58438.1"/>
    </source>
</evidence>
<proteinExistence type="predicted"/>
<keyword evidence="2" id="KW-1185">Reference proteome</keyword>
<organism evidence="1 2">
    <name type="scientific">Populus trichocarpa</name>
    <name type="common">Western balsam poplar</name>
    <name type="synonym">Populus balsamifera subsp. trichocarpa</name>
    <dbReference type="NCBI Taxonomy" id="3694"/>
    <lineage>
        <taxon>Eukaryota</taxon>
        <taxon>Viridiplantae</taxon>
        <taxon>Streptophyta</taxon>
        <taxon>Embryophyta</taxon>
        <taxon>Tracheophyta</taxon>
        <taxon>Spermatophyta</taxon>
        <taxon>Magnoliopsida</taxon>
        <taxon>eudicotyledons</taxon>
        <taxon>Gunneridae</taxon>
        <taxon>Pentapetalae</taxon>
        <taxon>rosids</taxon>
        <taxon>fabids</taxon>
        <taxon>Malpighiales</taxon>
        <taxon>Salicaceae</taxon>
        <taxon>Saliceae</taxon>
        <taxon>Populus</taxon>
    </lineage>
</organism>